<comment type="catalytic activity">
    <reaction evidence="4">
        <text>chorismate + L-glutamine = anthranilate + pyruvate + L-glutamate + H(+)</text>
        <dbReference type="Rhea" id="RHEA:21732"/>
        <dbReference type="ChEBI" id="CHEBI:15361"/>
        <dbReference type="ChEBI" id="CHEBI:15378"/>
        <dbReference type="ChEBI" id="CHEBI:16567"/>
        <dbReference type="ChEBI" id="CHEBI:29748"/>
        <dbReference type="ChEBI" id="CHEBI:29985"/>
        <dbReference type="ChEBI" id="CHEBI:58359"/>
        <dbReference type="EC" id="4.1.3.27"/>
    </reaction>
</comment>
<protein>
    <recommendedName>
        <fullName evidence="1">anthranilate synthase</fullName>
        <ecNumber evidence="1">4.1.3.27</ecNumber>
    </recommendedName>
</protein>
<dbReference type="PRINTS" id="PR00096">
    <property type="entry name" value="GATASE"/>
</dbReference>
<dbReference type="RefSeq" id="WP_284919697.1">
    <property type="nucleotide sequence ID" value="NZ_CP126980.1"/>
</dbReference>
<dbReference type="PRINTS" id="PR00099">
    <property type="entry name" value="CPSGATASE"/>
</dbReference>
<feature type="domain" description="Chorismate-utilising enzyme C-terminal" evidence="6">
    <location>
        <begin position="94"/>
        <end position="347"/>
    </location>
</feature>
<dbReference type="InterPro" id="IPR015890">
    <property type="entry name" value="Chorismate_C"/>
</dbReference>
<name>A0ABY8WKB6_9ACTN</name>
<evidence type="ECO:0000256" key="3">
    <source>
        <dbReference type="ARBA" id="ARBA00023239"/>
    </source>
</evidence>
<sequence length="600" mass="63728">MPFAYLHRDGAEHVEVLTGDVITVETLAGIPLEPGRQVLAAVPYRQIAERGFACVDDGTPLECLLVDSRETRPLSDFPAGELSVTGGRFDLSDDEYGRIVEDVLRDEIGHGEGANFVIHRVFEASVDGDPVEAARAAFGRLLAQEQGTYWTFLVHTGTRTLVGATPERHVSVNDGIVMMNPISGTFRHGSGSLLDFLRDPKEVEELYMVLDEELKMMATVAEHGGQVAGPYLKQMAHLTHTEYLLAGKGSLDVREVLRETMFAPTVTGSPIENACRVIARHERRGRGYYAGVLALLSVDDAGRQSLDAPIMIRTAEITPEGTLRVPVGATLVRHSTAAGEVAETHTKAAGVLAALGAAALPVRDSSAPVPGERELRALAERNAGLARFWLDSRAPGELVTPALAGRSAVIVDGEDTFTAMLAHQLKALGLAVSVVPWSAPVPAADLLVVGPGPGDPEDAGDPKMAAMRGIVRARLASGLPLFAVCLGQELLACELGLSLIRRDSPYQGLARDVDLFGAVRRVGFYSSFAAVAAGPAIDSVHGPVRIARDPADGAVHALRGPAFAGVQFHPESVLSRDGIDVLRQLLPPLFAEVVSPLTNG</sequence>
<dbReference type="SUPFAM" id="SSF52317">
    <property type="entry name" value="Class I glutamine amidotransferase-like"/>
    <property type="match status" value="1"/>
</dbReference>
<dbReference type="Pfam" id="PF00117">
    <property type="entry name" value="GATase"/>
    <property type="match status" value="1"/>
</dbReference>
<dbReference type="Proteomes" id="UP001240150">
    <property type="component" value="Chromosome"/>
</dbReference>
<keyword evidence="8" id="KW-1185">Reference proteome</keyword>
<feature type="domain" description="Glutamine amidotransferase" evidence="5">
    <location>
        <begin position="409"/>
        <end position="584"/>
    </location>
</feature>
<dbReference type="InterPro" id="IPR029062">
    <property type="entry name" value="Class_I_gatase-like"/>
</dbReference>
<dbReference type="InterPro" id="IPR006221">
    <property type="entry name" value="TrpG/PapA_dom"/>
</dbReference>
<dbReference type="Gene3D" id="3.40.50.880">
    <property type="match status" value="1"/>
</dbReference>
<reference evidence="7 8" key="1">
    <citation type="submission" date="2023-06" db="EMBL/GenBank/DDBJ databases">
        <authorList>
            <person name="Yushchuk O."/>
            <person name="Binda E."/>
            <person name="Ruckert-Reed C."/>
            <person name="Fedorenko V."/>
            <person name="Kalinowski J."/>
            <person name="Marinelli F."/>
        </authorList>
    </citation>
    <scope>NUCLEOTIDE SEQUENCE [LARGE SCALE GENOMIC DNA]</scope>
    <source>
        <strain evidence="7 8">NRRL 3884</strain>
    </source>
</reference>
<evidence type="ECO:0000259" key="5">
    <source>
        <dbReference type="Pfam" id="PF00117"/>
    </source>
</evidence>
<evidence type="ECO:0000259" key="6">
    <source>
        <dbReference type="Pfam" id="PF00425"/>
    </source>
</evidence>
<evidence type="ECO:0000313" key="7">
    <source>
        <dbReference type="EMBL" id="WIM98314.1"/>
    </source>
</evidence>
<dbReference type="PRINTS" id="PR00097">
    <property type="entry name" value="ANTSNTHASEII"/>
</dbReference>
<dbReference type="EC" id="4.1.3.27" evidence="1"/>
<evidence type="ECO:0000313" key="8">
    <source>
        <dbReference type="Proteomes" id="UP001240150"/>
    </source>
</evidence>
<keyword evidence="3" id="KW-0456">Lyase</keyword>
<evidence type="ECO:0000256" key="2">
    <source>
        <dbReference type="ARBA" id="ARBA00022962"/>
    </source>
</evidence>
<gene>
    <name evidence="7" type="ORF">ACTOB_001912</name>
</gene>
<accession>A0ABY8WKB6</accession>
<dbReference type="SUPFAM" id="SSF56322">
    <property type="entry name" value="ADC synthase"/>
    <property type="match status" value="1"/>
</dbReference>
<keyword evidence="2" id="KW-0315">Glutamine amidotransferase</keyword>
<evidence type="ECO:0000256" key="1">
    <source>
        <dbReference type="ARBA" id="ARBA00012266"/>
    </source>
</evidence>
<dbReference type="InterPro" id="IPR017926">
    <property type="entry name" value="GATASE"/>
</dbReference>
<dbReference type="InterPro" id="IPR019999">
    <property type="entry name" value="Anth_synth_I-like"/>
</dbReference>
<dbReference type="PANTHER" id="PTHR11236">
    <property type="entry name" value="AMINOBENZOATE/ANTHRANILATE SYNTHASE"/>
    <property type="match status" value="1"/>
</dbReference>
<dbReference type="PROSITE" id="PS51273">
    <property type="entry name" value="GATASE_TYPE_1"/>
    <property type="match status" value="1"/>
</dbReference>
<proteinExistence type="predicted"/>
<dbReference type="InterPro" id="IPR005801">
    <property type="entry name" value="ADC_synthase"/>
</dbReference>
<organism evidence="7 8">
    <name type="scientific">Actinoplanes oblitus</name>
    <dbReference type="NCBI Taxonomy" id="3040509"/>
    <lineage>
        <taxon>Bacteria</taxon>
        <taxon>Bacillati</taxon>
        <taxon>Actinomycetota</taxon>
        <taxon>Actinomycetes</taxon>
        <taxon>Micromonosporales</taxon>
        <taxon>Micromonosporaceae</taxon>
        <taxon>Actinoplanes</taxon>
    </lineage>
</organism>
<dbReference type="EMBL" id="CP126980">
    <property type="protein sequence ID" value="WIM98314.1"/>
    <property type="molecule type" value="Genomic_DNA"/>
</dbReference>
<dbReference type="Pfam" id="PF00425">
    <property type="entry name" value="Chorismate_bind"/>
    <property type="match status" value="1"/>
</dbReference>
<dbReference type="Gene3D" id="3.60.120.10">
    <property type="entry name" value="Anthranilate synthase"/>
    <property type="match status" value="1"/>
</dbReference>
<dbReference type="CDD" id="cd01743">
    <property type="entry name" value="GATase1_Anthranilate_Synthase"/>
    <property type="match status" value="1"/>
</dbReference>
<dbReference type="PANTHER" id="PTHR11236:SF49">
    <property type="entry name" value="ANTHRANILATE SYNTHASE COMPONENT 1"/>
    <property type="match status" value="1"/>
</dbReference>
<evidence type="ECO:0000256" key="4">
    <source>
        <dbReference type="ARBA" id="ARBA00047683"/>
    </source>
</evidence>